<evidence type="ECO:0000256" key="1">
    <source>
        <dbReference type="ARBA" id="ARBA00004651"/>
    </source>
</evidence>
<dbReference type="GO" id="GO:0005886">
    <property type="term" value="C:plasma membrane"/>
    <property type="evidence" value="ECO:0007669"/>
    <property type="project" value="UniProtKB-SubCell"/>
</dbReference>
<protein>
    <submittedName>
        <fullName evidence="8">Unannotated protein</fullName>
    </submittedName>
</protein>
<evidence type="ECO:0000256" key="2">
    <source>
        <dbReference type="ARBA" id="ARBA00022475"/>
    </source>
</evidence>
<dbReference type="Pfam" id="PF00482">
    <property type="entry name" value="T2SSF"/>
    <property type="match status" value="1"/>
</dbReference>
<proteinExistence type="predicted"/>
<evidence type="ECO:0000313" key="8">
    <source>
        <dbReference type="EMBL" id="CAB4627809.1"/>
    </source>
</evidence>
<keyword evidence="3 6" id="KW-0812">Transmembrane</keyword>
<evidence type="ECO:0000256" key="4">
    <source>
        <dbReference type="ARBA" id="ARBA00022989"/>
    </source>
</evidence>
<feature type="domain" description="Type II secretion system protein GspF" evidence="7">
    <location>
        <begin position="8"/>
        <end position="74"/>
    </location>
</feature>
<keyword evidence="5 6" id="KW-0472">Membrane</keyword>
<sequence>MGERSDIPELRNFASSMVQAERLGIPVANVLRIQAGEMRTKRSQRAEEMAQKVPVKILFPLIFCILPVLFIVILGPAVISIFSSLSGK</sequence>
<reference evidence="8" key="1">
    <citation type="submission" date="2020-05" db="EMBL/GenBank/DDBJ databases">
        <authorList>
            <person name="Chiriac C."/>
            <person name="Salcher M."/>
            <person name="Ghai R."/>
            <person name="Kavagutti S V."/>
        </authorList>
    </citation>
    <scope>NUCLEOTIDE SEQUENCE</scope>
</reference>
<organism evidence="8">
    <name type="scientific">freshwater metagenome</name>
    <dbReference type="NCBI Taxonomy" id="449393"/>
    <lineage>
        <taxon>unclassified sequences</taxon>
        <taxon>metagenomes</taxon>
        <taxon>ecological metagenomes</taxon>
    </lineage>
</organism>
<dbReference type="PANTHER" id="PTHR35007">
    <property type="entry name" value="INTEGRAL MEMBRANE PROTEIN-RELATED"/>
    <property type="match status" value="1"/>
</dbReference>
<dbReference type="PANTHER" id="PTHR35007:SF2">
    <property type="entry name" value="PILUS ASSEMBLE PROTEIN"/>
    <property type="match status" value="1"/>
</dbReference>
<evidence type="ECO:0000256" key="5">
    <source>
        <dbReference type="ARBA" id="ARBA00023136"/>
    </source>
</evidence>
<name>A0A6J6IUR1_9ZZZZ</name>
<dbReference type="AlphaFoldDB" id="A0A6J6IUR1"/>
<dbReference type="InterPro" id="IPR018076">
    <property type="entry name" value="T2SS_GspF_dom"/>
</dbReference>
<gene>
    <name evidence="8" type="ORF">UFOPK1939_01040</name>
</gene>
<dbReference type="EMBL" id="CAEZVF010000182">
    <property type="protein sequence ID" value="CAB4627809.1"/>
    <property type="molecule type" value="Genomic_DNA"/>
</dbReference>
<keyword evidence="4 6" id="KW-1133">Transmembrane helix</keyword>
<comment type="subcellular location">
    <subcellularLocation>
        <location evidence="1">Cell membrane</location>
        <topology evidence="1">Multi-pass membrane protein</topology>
    </subcellularLocation>
</comment>
<evidence type="ECO:0000256" key="3">
    <source>
        <dbReference type="ARBA" id="ARBA00022692"/>
    </source>
</evidence>
<evidence type="ECO:0000256" key="6">
    <source>
        <dbReference type="SAM" id="Phobius"/>
    </source>
</evidence>
<keyword evidence="2" id="KW-1003">Cell membrane</keyword>
<evidence type="ECO:0000259" key="7">
    <source>
        <dbReference type="Pfam" id="PF00482"/>
    </source>
</evidence>
<feature type="transmembrane region" description="Helical" evidence="6">
    <location>
        <begin position="57"/>
        <end position="82"/>
    </location>
</feature>
<accession>A0A6J6IUR1</accession>